<dbReference type="InterPro" id="IPR003660">
    <property type="entry name" value="HAMP_dom"/>
</dbReference>
<evidence type="ECO:0000259" key="12">
    <source>
        <dbReference type="PROSITE" id="PS50885"/>
    </source>
</evidence>
<evidence type="ECO:0000256" key="3">
    <source>
        <dbReference type="ARBA" id="ARBA00012438"/>
    </source>
</evidence>
<dbReference type="InterPro" id="IPR050428">
    <property type="entry name" value="TCS_sensor_his_kinase"/>
</dbReference>
<keyword evidence="4" id="KW-0597">Phosphoprotein</keyword>
<evidence type="ECO:0000256" key="9">
    <source>
        <dbReference type="ARBA" id="ARBA00023012"/>
    </source>
</evidence>
<dbReference type="Gene3D" id="3.30.565.10">
    <property type="entry name" value="Histidine kinase-like ATPase, C-terminal domain"/>
    <property type="match status" value="1"/>
</dbReference>
<dbReference type="GO" id="GO:0005886">
    <property type="term" value="C:plasma membrane"/>
    <property type="evidence" value="ECO:0007669"/>
    <property type="project" value="TreeGrafter"/>
</dbReference>
<dbReference type="SUPFAM" id="SSF47384">
    <property type="entry name" value="Homodimeric domain of signal transducing histidine kinase"/>
    <property type="match status" value="1"/>
</dbReference>
<dbReference type="AlphaFoldDB" id="A0A2S8SNS7"/>
<name>A0A2S8SNS7_9BACT</name>
<feature type="domain" description="Histidine kinase" evidence="11">
    <location>
        <begin position="218"/>
        <end position="435"/>
    </location>
</feature>
<dbReference type="PROSITE" id="PS50885">
    <property type="entry name" value="HAMP"/>
    <property type="match status" value="1"/>
</dbReference>
<dbReference type="Pfam" id="PF00512">
    <property type="entry name" value="HisKA"/>
    <property type="match status" value="1"/>
</dbReference>
<dbReference type="Gene3D" id="1.10.287.130">
    <property type="match status" value="1"/>
</dbReference>
<evidence type="ECO:0000313" key="14">
    <source>
        <dbReference type="Proteomes" id="UP000237684"/>
    </source>
</evidence>
<keyword evidence="6 10" id="KW-0812">Transmembrane</keyword>
<evidence type="ECO:0000256" key="8">
    <source>
        <dbReference type="ARBA" id="ARBA00022989"/>
    </source>
</evidence>
<dbReference type="Pfam" id="PF02518">
    <property type="entry name" value="HATPase_c"/>
    <property type="match status" value="1"/>
</dbReference>
<dbReference type="InterPro" id="IPR005467">
    <property type="entry name" value="His_kinase_dom"/>
</dbReference>
<protein>
    <recommendedName>
        <fullName evidence="3">histidine kinase</fullName>
        <ecNumber evidence="3">2.7.13.3</ecNumber>
    </recommendedName>
</protein>
<keyword evidence="5" id="KW-0808">Transferase</keyword>
<dbReference type="InterPro" id="IPR003661">
    <property type="entry name" value="HisK_dim/P_dom"/>
</dbReference>
<dbReference type="InterPro" id="IPR036890">
    <property type="entry name" value="HATPase_C_sf"/>
</dbReference>
<keyword evidence="7 13" id="KW-0418">Kinase</keyword>
<dbReference type="InParanoid" id="A0A2S8SNS7"/>
<evidence type="ECO:0000256" key="7">
    <source>
        <dbReference type="ARBA" id="ARBA00022777"/>
    </source>
</evidence>
<dbReference type="PANTHER" id="PTHR45436:SF5">
    <property type="entry name" value="SENSOR HISTIDINE KINASE TRCS"/>
    <property type="match status" value="1"/>
</dbReference>
<feature type="transmembrane region" description="Helical" evidence="10">
    <location>
        <begin position="137"/>
        <end position="156"/>
    </location>
</feature>
<evidence type="ECO:0000313" key="13">
    <source>
        <dbReference type="EMBL" id="PQV62439.1"/>
    </source>
</evidence>
<comment type="caution">
    <text evidence="13">The sequence shown here is derived from an EMBL/GenBank/DDBJ whole genome shotgun (WGS) entry which is preliminary data.</text>
</comment>
<feature type="domain" description="HAMP" evidence="12">
    <location>
        <begin position="157"/>
        <end position="210"/>
    </location>
</feature>
<keyword evidence="8 10" id="KW-1133">Transmembrane helix</keyword>
<keyword evidence="10" id="KW-0472">Membrane</keyword>
<sequence>MRARMTALFAFFVAFLMLMGGAAVQHREARRAENRTREILTVARQRARAELFDVREKHQSLLQVVLSAKDEIAAGGLILMVVQGEKILWQSRRRAPRWPKVGDGWRVQTLFWHGQTLVLAHEWEPIQDELRETAASLWELGVIVVFATAFAAWFVVGKTLSPLGRLAAQAKNASIESLQVRLQTPSSDAEMRHLTATLNDLLTRLEREAKARGRFYAAASHELRTPIQVLLGEIDVAKSRPRSIEQHEIVLNQLQSHSERLATLVQDLLQLNALEMGQNQAPREEINLRFWVERAISQQSAALEARGLHLQSQMEDMALTAPPQHVEVLLRNLLENAVKYAAINSTLQIEIEAANGALRFWNAGNIAPEPNRKEPNLNVWFEPFFRPDASRNSQTGGNGLGLTICSAICRANHWDISLQTQNGGILAEVRFNSSRAILP</sequence>
<dbReference type="CDD" id="cd00082">
    <property type="entry name" value="HisKA"/>
    <property type="match status" value="1"/>
</dbReference>
<dbReference type="GO" id="GO:0000155">
    <property type="term" value="F:phosphorelay sensor kinase activity"/>
    <property type="evidence" value="ECO:0007669"/>
    <property type="project" value="InterPro"/>
</dbReference>
<keyword evidence="9" id="KW-0902">Two-component regulatory system</keyword>
<evidence type="ECO:0000256" key="1">
    <source>
        <dbReference type="ARBA" id="ARBA00000085"/>
    </source>
</evidence>
<reference evidence="13 14" key="1">
    <citation type="journal article" date="2018" name="Syst. Appl. Microbiol.">
        <title>Abditibacterium utsteinense sp. nov., the first cultivated member of candidate phylum FBP, isolated from ice-free Antarctic soil samples.</title>
        <authorList>
            <person name="Tahon G."/>
            <person name="Tytgat B."/>
            <person name="Lebbe L."/>
            <person name="Carlier A."/>
            <person name="Willems A."/>
        </authorList>
    </citation>
    <scope>NUCLEOTIDE SEQUENCE [LARGE SCALE GENOMIC DNA]</scope>
    <source>
        <strain evidence="13 14">LMG 29911</strain>
    </source>
</reference>
<dbReference type="SUPFAM" id="SSF55874">
    <property type="entry name" value="ATPase domain of HSP90 chaperone/DNA topoisomerase II/histidine kinase"/>
    <property type="match status" value="1"/>
</dbReference>
<dbReference type="Gene3D" id="6.10.340.10">
    <property type="match status" value="1"/>
</dbReference>
<organism evidence="13 14">
    <name type="scientific">Abditibacterium utsteinense</name>
    <dbReference type="NCBI Taxonomy" id="1960156"/>
    <lineage>
        <taxon>Bacteria</taxon>
        <taxon>Pseudomonadati</taxon>
        <taxon>Abditibacteriota</taxon>
        <taxon>Abditibacteriia</taxon>
        <taxon>Abditibacteriales</taxon>
        <taxon>Abditibacteriaceae</taxon>
        <taxon>Abditibacterium</taxon>
    </lineage>
</organism>
<proteinExistence type="predicted"/>
<evidence type="ECO:0000256" key="10">
    <source>
        <dbReference type="SAM" id="Phobius"/>
    </source>
</evidence>
<dbReference type="PANTHER" id="PTHR45436">
    <property type="entry name" value="SENSOR HISTIDINE KINASE YKOH"/>
    <property type="match status" value="1"/>
</dbReference>
<comment type="subcellular location">
    <subcellularLocation>
        <location evidence="2">Membrane</location>
    </subcellularLocation>
</comment>
<dbReference type="SMART" id="SM00304">
    <property type="entry name" value="HAMP"/>
    <property type="match status" value="1"/>
</dbReference>
<dbReference type="SMART" id="SM00388">
    <property type="entry name" value="HisKA"/>
    <property type="match status" value="1"/>
</dbReference>
<keyword evidence="14" id="KW-1185">Reference proteome</keyword>
<evidence type="ECO:0000256" key="5">
    <source>
        <dbReference type="ARBA" id="ARBA00022679"/>
    </source>
</evidence>
<evidence type="ECO:0000256" key="6">
    <source>
        <dbReference type="ARBA" id="ARBA00022692"/>
    </source>
</evidence>
<dbReference type="SMART" id="SM00387">
    <property type="entry name" value="HATPase_c"/>
    <property type="match status" value="1"/>
</dbReference>
<evidence type="ECO:0000256" key="4">
    <source>
        <dbReference type="ARBA" id="ARBA00022553"/>
    </source>
</evidence>
<evidence type="ECO:0000256" key="2">
    <source>
        <dbReference type="ARBA" id="ARBA00004370"/>
    </source>
</evidence>
<dbReference type="InterPro" id="IPR003594">
    <property type="entry name" value="HATPase_dom"/>
</dbReference>
<dbReference type="EC" id="2.7.13.3" evidence="3"/>
<dbReference type="InterPro" id="IPR036097">
    <property type="entry name" value="HisK_dim/P_sf"/>
</dbReference>
<dbReference type="EMBL" id="NIGF01000035">
    <property type="protein sequence ID" value="PQV62439.1"/>
    <property type="molecule type" value="Genomic_DNA"/>
</dbReference>
<comment type="catalytic activity">
    <reaction evidence="1">
        <text>ATP + protein L-histidine = ADP + protein N-phospho-L-histidine.</text>
        <dbReference type="EC" id="2.7.13.3"/>
    </reaction>
</comment>
<dbReference type="PROSITE" id="PS50109">
    <property type="entry name" value="HIS_KIN"/>
    <property type="match status" value="1"/>
</dbReference>
<evidence type="ECO:0000259" key="11">
    <source>
        <dbReference type="PROSITE" id="PS50109"/>
    </source>
</evidence>
<dbReference type="Proteomes" id="UP000237684">
    <property type="component" value="Unassembled WGS sequence"/>
</dbReference>
<accession>A0A2S8SNS7</accession>
<gene>
    <name evidence="13" type="ORF">B1R32_1353</name>
</gene>